<evidence type="ECO:0000313" key="1">
    <source>
        <dbReference type="EMBL" id="KAG0434391.1"/>
    </source>
</evidence>
<name>A0AC60QLJ7_IXOPE</name>
<accession>A0AC60QLJ7</accession>
<gene>
    <name evidence="1" type="ORF">HPB47_019139</name>
</gene>
<protein>
    <submittedName>
        <fullName evidence="1">Uncharacterized protein</fullName>
    </submittedName>
</protein>
<keyword evidence="2" id="KW-1185">Reference proteome</keyword>
<dbReference type="Proteomes" id="UP000805193">
    <property type="component" value="Unassembled WGS sequence"/>
</dbReference>
<reference evidence="1 2" key="1">
    <citation type="journal article" date="2020" name="Cell">
        <title>Large-Scale Comparative Analyses of Tick Genomes Elucidate Their Genetic Diversity and Vector Capacities.</title>
        <authorList>
            <consortium name="Tick Genome and Microbiome Consortium (TIGMIC)"/>
            <person name="Jia N."/>
            <person name="Wang J."/>
            <person name="Shi W."/>
            <person name="Du L."/>
            <person name="Sun Y."/>
            <person name="Zhan W."/>
            <person name="Jiang J.F."/>
            <person name="Wang Q."/>
            <person name="Zhang B."/>
            <person name="Ji P."/>
            <person name="Bell-Sakyi L."/>
            <person name="Cui X.M."/>
            <person name="Yuan T.T."/>
            <person name="Jiang B.G."/>
            <person name="Yang W.F."/>
            <person name="Lam T.T."/>
            <person name="Chang Q.C."/>
            <person name="Ding S.J."/>
            <person name="Wang X.J."/>
            <person name="Zhu J.G."/>
            <person name="Ruan X.D."/>
            <person name="Zhao L."/>
            <person name="Wei J.T."/>
            <person name="Ye R.Z."/>
            <person name="Que T.C."/>
            <person name="Du C.H."/>
            <person name="Zhou Y.H."/>
            <person name="Cheng J.X."/>
            <person name="Dai P.F."/>
            <person name="Guo W.B."/>
            <person name="Han X.H."/>
            <person name="Huang E.J."/>
            <person name="Li L.F."/>
            <person name="Wei W."/>
            <person name="Gao Y.C."/>
            <person name="Liu J.Z."/>
            <person name="Shao H.Z."/>
            <person name="Wang X."/>
            <person name="Wang C.C."/>
            <person name="Yang T.C."/>
            <person name="Huo Q.B."/>
            <person name="Li W."/>
            <person name="Chen H.Y."/>
            <person name="Chen S.E."/>
            <person name="Zhou L.G."/>
            <person name="Ni X.B."/>
            <person name="Tian J.H."/>
            <person name="Sheng Y."/>
            <person name="Liu T."/>
            <person name="Pan Y.S."/>
            <person name="Xia L.Y."/>
            <person name="Li J."/>
            <person name="Zhao F."/>
            <person name="Cao W.C."/>
        </authorList>
    </citation>
    <scope>NUCLEOTIDE SEQUENCE [LARGE SCALE GENOMIC DNA]</scope>
    <source>
        <strain evidence="1">Iper-2018</strain>
    </source>
</reference>
<proteinExistence type="predicted"/>
<evidence type="ECO:0000313" key="2">
    <source>
        <dbReference type="Proteomes" id="UP000805193"/>
    </source>
</evidence>
<organism evidence="1 2">
    <name type="scientific">Ixodes persulcatus</name>
    <name type="common">Taiga tick</name>
    <dbReference type="NCBI Taxonomy" id="34615"/>
    <lineage>
        <taxon>Eukaryota</taxon>
        <taxon>Metazoa</taxon>
        <taxon>Ecdysozoa</taxon>
        <taxon>Arthropoda</taxon>
        <taxon>Chelicerata</taxon>
        <taxon>Arachnida</taxon>
        <taxon>Acari</taxon>
        <taxon>Parasitiformes</taxon>
        <taxon>Ixodida</taxon>
        <taxon>Ixodoidea</taxon>
        <taxon>Ixodidae</taxon>
        <taxon>Ixodinae</taxon>
        <taxon>Ixodes</taxon>
    </lineage>
</organism>
<sequence>MSQCRGPIRDTAELPFDDFKSEREYLRCSEEWHKCPAKTTENGRSPPPKPRLVLYFGCLLYRDDFKASSRWLHRFKAMHEIVGKMKTGKIKRPDLSGAWLSLHSDGVVPDGVAPEDFFYGDSCVVATELTDDSIVKDVLGESEDDGSEAEAEDPCEVPSSRETSEMGSAEPVQQLVCSTVHLSWEHRLYQSWSLVVCATGHFSQEHRLVVLQRESLLPLCYPGG</sequence>
<dbReference type="EMBL" id="JABSTQ010008546">
    <property type="protein sequence ID" value="KAG0434391.1"/>
    <property type="molecule type" value="Genomic_DNA"/>
</dbReference>
<comment type="caution">
    <text evidence="1">The sequence shown here is derived from an EMBL/GenBank/DDBJ whole genome shotgun (WGS) entry which is preliminary data.</text>
</comment>